<name>A0AAD7GJX2_MYCRO</name>
<reference evidence="2" key="1">
    <citation type="submission" date="2023-03" db="EMBL/GenBank/DDBJ databases">
        <title>Massive genome expansion in bonnet fungi (Mycena s.s.) driven by repeated elements and novel gene families across ecological guilds.</title>
        <authorList>
            <consortium name="Lawrence Berkeley National Laboratory"/>
            <person name="Harder C.B."/>
            <person name="Miyauchi S."/>
            <person name="Viragh M."/>
            <person name="Kuo A."/>
            <person name="Thoen E."/>
            <person name="Andreopoulos B."/>
            <person name="Lu D."/>
            <person name="Skrede I."/>
            <person name="Drula E."/>
            <person name="Henrissat B."/>
            <person name="Morin E."/>
            <person name="Kohler A."/>
            <person name="Barry K."/>
            <person name="LaButti K."/>
            <person name="Morin E."/>
            <person name="Salamov A."/>
            <person name="Lipzen A."/>
            <person name="Mereny Z."/>
            <person name="Hegedus B."/>
            <person name="Baldrian P."/>
            <person name="Stursova M."/>
            <person name="Weitz H."/>
            <person name="Taylor A."/>
            <person name="Grigoriev I.V."/>
            <person name="Nagy L.G."/>
            <person name="Martin F."/>
            <person name="Kauserud H."/>
        </authorList>
    </citation>
    <scope>NUCLEOTIDE SEQUENCE</scope>
    <source>
        <strain evidence="2">CBHHK067</strain>
    </source>
</reference>
<keyword evidence="3" id="KW-1185">Reference proteome</keyword>
<proteinExistence type="predicted"/>
<feature type="compositionally biased region" description="Low complexity" evidence="1">
    <location>
        <begin position="406"/>
        <end position="423"/>
    </location>
</feature>
<feature type="compositionally biased region" description="Low complexity" evidence="1">
    <location>
        <begin position="255"/>
        <end position="273"/>
    </location>
</feature>
<evidence type="ECO:0000313" key="2">
    <source>
        <dbReference type="EMBL" id="KAJ7694320.1"/>
    </source>
</evidence>
<dbReference type="Proteomes" id="UP001221757">
    <property type="component" value="Unassembled WGS sequence"/>
</dbReference>
<feature type="region of interest" description="Disordered" evidence="1">
    <location>
        <begin position="41"/>
        <end position="70"/>
    </location>
</feature>
<feature type="region of interest" description="Disordered" evidence="1">
    <location>
        <begin position="253"/>
        <end position="273"/>
    </location>
</feature>
<sequence length="490" mass="52899">MISTAQIVLTPSATPFTTSPAVLCARAAPFGADAHVPLQLGLPFPPSRRTAQSHPSPRTRPTAPARRPADPLFIDPLENDSRCTFEARFVPVPVQCPSASALVLRSPCPEHPPFLVRFYESPSAIVLPRRASPSHHSLPFSLISLPPAHPSLSHPALPALAARPPSMLQATIPACLPSSRRDSPHTGAWSRNMSVMARRSLAPFLHPCERRELAAVPRVVRLGRANIHARGARSSVRYDSCAWELSRGPIDSPGPRAFPARPAIQPPARASPRSFQFSRGSAVLASHTFRCSETAATRPSGRCATRPAPFFFSSRHALRPPTGPTAGAQQRAPTAAPIPARSPAPPKLRPILSLFLQIYVRLVLSCLVAFFAQSIPSFLPSFLPSVLAFRPAVQVQAQNGVGPTIRPSVRSPRPRPATRALASLPSLPFPPRPLRTTRFAARPSHPRPASPLPISLISLISHLAGFYSILFDSIRFLLPPVPLRSGFREG</sequence>
<protein>
    <submittedName>
        <fullName evidence="2">Uncharacterized protein</fullName>
    </submittedName>
</protein>
<comment type="caution">
    <text evidence="2">The sequence shown here is derived from an EMBL/GenBank/DDBJ whole genome shotgun (WGS) entry which is preliminary data.</text>
</comment>
<evidence type="ECO:0000313" key="3">
    <source>
        <dbReference type="Proteomes" id="UP001221757"/>
    </source>
</evidence>
<dbReference type="EMBL" id="JARKIE010000042">
    <property type="protein sequence ID" value="KAJ7694320.1"/>
    <property type="molecule type" value="Genomic_DNA"/>
</dbReference>
<feature type="region of interest" description="Disordered" evidence="1">
    <location>
        <begin position="314"/>
        <end position="342"/>
    </location>
</feature>
<dbReference type="AlphaFoldDB" id="A0AAD7GJX2"/>
<evidence type="ECO:0000256" key="1">
    <source>
        <dbReference type="SAM" id="MobiDB-lite"/>
    </source>
</evidence>
<feature type="region of interest" description="Disordered" evidence="1">
    <location>
        <begin position="403"/>
        <end position="423"/>
    </location>
</feature>
<feature type="compositionally biased region" description="Low complexity" evidence="1">
    <location>
        <begin position="328"/>
        <end position="339"/>
    </location>
</feature>
<accession>A0AAD7GJX2</accession>
<gene>
    <name evidence="2" type="ORF">B0H17DRAFT_1199198</name>
</gene>
<organism evidence="2 3">
    <name type="scientific">Mycena rosella</name>
    <name type="common">Pink bonnet</name>
    <name type="synonym">Agaricus rosellus</name>
    <dbReference type="NCBI Taxonomy" id="1033263"/>
    <lineage>
        <taxon>Eukaryota</taxon>
        <taxon>Fungi</taxon>
        <taxon>Dikarya</taxon>
        <taxon>Basidiomycota</taxon>
        <taxon>Agaricomycotina</taxon>
        <taxon>Agaricomycetes</taxon>
        <taxon>Agaricomycetidae</taxon>
        <taxon>Agaricales</taxon>
        <taxon>Marasmiineae</taxon>
        <taxon>Mycenaceae</taxon>
        <taxon>Mycena</taxon>
    </lineage>
</organism>